<dbReference type="SUPFAM" id="SSF52200">
    <property type="entry name" value="Toll/Interleukin receptor TIR domain"/>
    <property type="match status" value="1"/>
</dbReference>
<feature type="domain" description="TIR" evidence="1">
    <location>
        <begin position="151"/>
        <end position="261"/>
    </location>
</feature>
<dbReference type="Gene3D" id="3.40.50.10140">
    <property type="entry name" value="Toll/interleukin-1 receptor homology (TIR) domain"/>
    <property type="match status" value="1"/>
</dbReference>
<dbReference type="InterPro" id="IPR041197">
    <property type="entry name" value="LD_cluster3"/>
</dbReference>
<keyword evidence="3" id="KW-1185">Reference proteome</keyword>
<gene>
    <name evidence="2" type="ORF">CcarbDRAFT_0580</name>
</gene>
<evidence type="ECO:0000313" key="2">
    <source>
        <dbReference type="EMBL" id="EET88941.1"/>
    </source>
</evidence>
<reference evidence="2 3" key="1">
    <citation type="submission" date="2009-06" db="EMBL/GenBank/DDBJ databases">
        <title>The draft genome of Clostridium carboxidivorans P7.</title>
        <authorList>
            <consortium name="US DOE Joint Genome Institute (JGI-PGF)"/>
            <person name="Lucas S."/>
            <person name="Copeland A."/>
            <person name="Lapidus A."/>
            <person name="Glavina del Rio T."/>
            <person name="Tice H."/>
            <person name="Bruce D."/>
            <person name="Goodwin L."/>
            <person name="Pitluck S."/>
            <person name="Larimer F."/>
            <person name="Land M.L."/>
            <person name="Hauser L."/>
            <person name="Hemme C.L."/>
        </authorList>
    </citation>
    <scope>NUCLEOTIDE SEQUENCE [LARGE SCALE GENOMIC DNA]</scope>
    <source>
        <strain evidence="2 3">P7</strain>
    </source>
</reference>
<dbReference type="GO" id="GO:0007165">
    <property type="term" value="P:signal transduction"/>
    <property type="evidence" value="ECO:0007669"/>
    <property type="project" value="InterPro"/>
</dbReference>
<dbReference type="InterPro" id="IPR000157">
    <property type="entry name" value="TIR_dom"/>
</dbReference>
<dbReference type="OrthoDB" id="1937354at2"/>
<accession>C6PP63</accession>
<dbReference type="InterPro" id="IPR035897">
    <property type="entry name" value="Toll_tir_struct_dom_sf"/>
</dbReference>
<comment type="caution">
    <text evidence="2">The sequence shown here is derived from an EMBL/GenBank/DDBJ whole genome shotgun (WGS) entry which is preliminary data.</text>
</comment>
<evidence type="ECO:0000313" key="3">
    <source>
        <dbReference type="Proteomes" id="UP000004198"/>
    </source>
</evidence>
<dbReference type="Proteomes" id="UP000004198">
    <property type="component" value="Unassembled WGS sequence"/>
</dbReference>
<dbReference type="Pfam" id="PF13676">
    <property type="entry name" value="TIR_2"/>
    <property type="match status" value="1"/>
</dbReference>
<dbReference type="eggNOG" id="ENOG502ZAK1">
    <property type="taxonomic scope" value="Bacteria"/>
</dbReference>
<organism evidence="2 3">
    <name type="scientific">Clostridium carboxidivorans P7</name>
    <dbReference type="NCBI Taxonomy" id="536227"/>
    <lineage>
        <taxon>Bacteria</taxon>
        <taxon>Bacillati</taxon>
        <taxon>Bacillota</taxon>
        <taxon>Clostridia</taxon>
        <taxon>Eubacteriales</taxon>
        <taxon>Clostridiaceae</taxon>
        <taxon>Clostridium</taxon>
    </lineage>
</organism>
<dbReference type="PATRIC" id="fig|536227.13.peg.745"/>
<dbReference type="RefSeq" id="WP_007059465.1">
    <property type="nucleotide sequence ID" value="NZ_ACVI01000006.1"/>
</dbReference>
<proteinExistence type="predicted"/>
<dbReference type="AlphaFoldDB" id="C6PP63"/>
<dbReference type="Pfam" id="PF18180">
    <property type="entry name" value="LD_cluster3"/>
    <property type="match status" value="1"/>
</dbReference>
<sequence>MEILFISPNLTMKEPGKGNVFLNACIKEIENYLFDIPVIRNLNHASSVMSKLDKDVLIIIFNDNLDKYPDEIVKLIDVAKEKKIDIWPVAINKDIRDPIDNIGIKQSYDVFEQLRCRNLNDEYLETIGIVFARKAISKVLPNFYSDNSLLFISHRRLDGEEIAAKFCDQLSIQARNNKSFRDVTNVEVGEVAQKVIDSSLSESDVLIFIHTEKSAESDWIQKELIYAVLNSIPIIWIRVDKANEEKLRIKPSDNPHIECKSEDFYDQNKLIKIIDSVLQKSFELIMLSSTSVYDRINTFEELCESSNLELIEENKRYLIYNLVSPRKGYIYPQRNINQYIQYFGRRCKEEDFTKIIKFLEDKKLNEHQLYDSAILLSDKVKVRKINENIVEDNYDDFYSTWQEYINGKAFSNDGEIIISGAFPNCDEIYKQSLYDAVNIFAKEILKNGFTLTFGSHPTFKNIIFEIGKKFRPRDYKNAINMFISKFFEKYYDISTLKMNATVTEIDVIDGNNDDERKLKSLTEMREKMISRTNVKALICLGGVIRNGDTKQGIDEEIKIARANNIPVFIVGSVGGRSSQLAAEYRKKGNWSDINKESVILNEELAINLDYRSLANKVISAIGNKK</sequence>
<dbReference type="KEGG" id="cck:Ccar_03535"/>
<evidence type="ECO:0000259" key="1">
    <source>
        <dbReference type="Pfam" id="PF13676"/>
    </source>
</evidence>
<name>C6PP63_9CLOT</name>
<protein>
    <recommendedName>
        <fullName evidence="1">TIR domain-containing protein</fullName>
    </recommendedName>
</protein>
<dbReference type="EMBL" id="ACVI01000006">
    <property type="protein sequence ID" value="EET88941.1"/>
    <property type="molecule type" value="Genomic_DNA"/>
</dbReference>